<dbReference type="InterPro" id="IPR029001">
    <property type="entry name" value="ITPase-like_fam"/>
</dbReference>
<evidence type="ECO:0000256" key="12">
    <source>
        <dbReference type="SAM" id="MobiDB-lite"/>
    </source>
</evidence>
<evidence type="ECO:0000313" key="14">
    <source>
        <dbReference type="Proteomes" id="UP000727993"/>
    </source>
</evidence>
<keyword evidence="4 10" id="KW-0547">Nucleotide-binding</keyword>
<comment type="caution">
    <text evidence="13">The sequence shown here is derived from an EMBL/GenBank/DDBJ whole genome shotgun (WGS) entry which is preliminary data.</text>
</comment>
<dbReference type="PANTHER" id="PTHR11067">
    <property type="entry name" value="INOSINE TRIPHOSPHATE PYROPHOSPHATASE/HAM1 PROTEIN"/>
    <property type="match status" value="1"/>
</dbReference>
<keyword evidence="5 10" id="KW-0378">Hydrolase</keyword>
<dbReference type="GO" id="GO:0035870">
    <property type="term" value="F:dITP diphosphatase activity"/>
    <property type="evidence" value="ECO:0007669"/>
    <property type="project" value="UniProtKB-UniRule"/>
</dbReference>
<feature type="binding site" evidence="10">
    <location>
        <begin position="201"/>
        <end position="202"/>
    </location>
    <ligand>
        <name>substrate</name>
    </ligand>
</feature>
<dbReference type="Pfam" id="PF01725">
    <property type="entry name" value="Ham1p_like"/>
    <property type="match status" value="1"/>
</dbReference>
<reference evidence="13 14" key="1">
    <citation type="submission" date="2020-10" db="EMBL/GenBank/DDBJ databases">
        <title>Connecting structure to function with the recovery of over 1000 high-quality activated sludge metagenome-assembled genomes encoding full-length rRNA genes using long-read sequencing.</title>
        <authorList>
            <person name="Singleton C.M."/>
            <person name="Petriglieri F."/>
            <person name="Kristensen J.M."/>
            <person name="Kirkegaard R.H."/>
            <person name="Michaelsen T.Y."/>
            <person name="Andersen M.H."/>
            <person name="Karst S.M."/>
            <person name="Dueholm M.S."/>
            <person name="Nielsen P.H."/>
            <person name="Albertsen M."/>
        </authorList>
    </citation>
    <scope>NUCLEOTIDE SEQUENCE [LARGE SCALE GENOMIC DNA]</scope>
    <source>
        <strain evidence="13">Lyne_18-Q3-R50-59_MAXAC.006</strain>
    </source>
</reference>
<dbReference type="FunFam" id="3.90.950.10:FF:000001">
    <property type="entry name" value="dITP/XTP pyrophosphatase"/>
    <property type="match status" value="1"/>
</dbReference>
<feature type="binding site" evidence="10">
    <location>
        <position position="45"/>
    </location>
    <ligand>
        <name>Mg(2+)</name>
        <dbReference type="ChEBI" id="CHEBI:18420"/>
    </ligand>
</feature>
<feature type="binding site" evidence="10">
    <location>
        <begin position="12"/>
        <end position="17"/>
    </location>
    <ligand>
        <name>substrate</name>
    </ligand>
</feature>
<evidence type="ECO:0000256" key="11">
    <source>
        <dbReference type="RuleBase" id="RU003781"/>
    </source>
</evidence>
<evidence type="ECO:0000256" key="5">
    <source>
        <dbReference type="ARBA" id="ARBA00022801"/>
    </source>
</evidence>
<protein>
    <recommendedName>
        <fullName evidence="10">dITP/XTP pyrophosphatase</fullName>
        <ecNumber evidence="10">3.6.1.66</ecNumber>
    </recommendedName>
    <alternativeName>
        <fullName evidence="10">Non-canonical purine NTP pyrophosphatase</fullName>
    </alternativeName>
    <alternativeName>
        <fullName evidence="10">Non-standard purine NTP pyrophosphatase</fullName>
    </alternativeName>
    <alternativeName>
        <fullName evidence="10">Nucleoside-triphosphate diphosphatase</fullName>
    </alternativeName>
    <alternativeName>
        <fullName evidence="10">Nucleoside-triphosphate pyrophosphatase</fullName>
        <shortName evidence="10">NTPase</shortName>
    </alternativeName>
</protein>
<dbReference type="EC" id="3.6.1.66" evidence="10"/>
<dbReference type="GO" id="GO:0036222">
    <property type="term" value="F:XTP diphosphatase activity"/>
    <property type="evidence" value="ECO:0007669"/>
    <property type="project" value="UniProtKB-UniRule"/>
</dbReference>
<comment type="similarity">
    <text evidence="1 10 11">Belongs to the HAM1 NTPase family.</text>
</comment>
<comment type="function">
    <text evidence="10">Pyrophosphatase that catalyzes the hydrolysis of nucleoside triphosphates to their monophosphate derivatives, with a high preference for the non-canonical purine nucleotides XTP (xanthosine triphosphate), dITP (deoxyinosine triphosphate) and ITP. Seems to function as a house-cleaning enzyme that removes non-canonical purine nucleotides from the nucleotide pool, thus preventing their incorporation into DNA/RNA and avoiding chromosomal lesions.</text>
</comment>
<dbReference type="GO" id="GO:0017111">
    <property type="term" value="F:ribonucleoside triphosphate phosphatase activity"/>
    <property type="evidence" value="ECO:0007669"/>
    <property type="project" value="InterPro"/>
</dbReference>
<feature type="region of interest" description="Disordered" evidence="12">
    <location>
        <begin position="97"/>
        <end position="116"/>
    </location>
</feature>
<comment type="catalytic activity">
    <reaction evidence="10">
        <text>ITP + H2O = IMP + diphosphate + H(+)</text>
        <dbReference type="Rhea" id="RHEA:29399"/>
        <dbReference type="ChEBI" id="CHEBI:15377"/>
        <dbReference type="ChEBI" id="CHEBI:15378"/>
        <dbReference type="ChEBI" id="CHEBI:33019"/>
        <dbReference type="ChEBI" id="CHEBI:58053"/>
        <dbReference type="ChEBI" id="CHEBI:61402"/>
        <dbReference type="EC" id="3.6.1.66"/>
    </reaction>
</comment>
<feature type="binding site" evidence="10">
    <location>
        <position position="75"/>
    </location>
    <ligand>
        <name>substrate</name>
    </ligand>
</feature>
<evidence type="ECO:0000256" key="4">
    <source>
        <dbReference type="ARBA" id="ARBA00022741"/>
    </source>
</evidence>
<dbReference type="Proteomes" id="UP000727993">
    <property type="component" value="Unassembled WGS sequence"/>
</dbReference>
<dbReference type="PANTHER" id="PTHR11067:SF9">
    <property type="entry name" value="INOSINE TRIPHOSPHATE PYROPHOSPHATASE"/>
    <property type="match status" value="1"/>
</dbReference>
<feature type="binding site" evidence="10">
    <location>
        <begin position="172"/>
        <end position="175"/>
    </location>
    <ligand>
        <name>substrate</name>
    </ligand>
</feature>
<feature type="binding site" evidence="10">
    <location>
        <position position="196"/>
    </location>
    <ligand>
        <name>substrate</name>
    </ligand>
</feature>
<feature type="active site" description="Proton acceptor" evidence="10">
    <location>
        <position position="74"/>
    </location>
</feature>
<comment type="catalytic activity">
    <reaction evidence="8 10">
        <text>dITP + H2O = dIMP + diphosphate + H(+)</text>
        <dbReference type="Rhea" id="RHEA:28342"/>
        <dbReference type="ChEBI" id="CHEBI:15377"/>
        <dbReference type="ChEBI" id="CHEBI:15378"/>
        <dbReference type="ChEBI" id="CHEBI:33019"/>
        <dbReference type="ChEBI" id="CHEBI:61194"/>
        <dbReference type="ChEBI" id="CHEBI:61382"/>
        <dbReference type="EC" id="3.6.1.66"/>
    </reaction>
</comment>
<dbReference type="InterPro" id="IPR020922">
    <property type="entry name" value="dITP/XTP_pyrophosphatase"/>
</dbReference>
<evidence type="ECO:0000256" key="7">
    <source>
        <dbReference type="ARBA" id="ARBA00023080"/>
    </source>
</evidence>
<dbReference type="GO" id="GO:0009146">
    <property type="term" value="P:purine nucleoside triphosphate catabolic process"/>
    <property type="evidence" value="ECO:0007669"/>
    <property type="project" value="UniProtKB-UniRule"/>
</dbReference>
<dbReference type="Gene3D" id="3.90.950.10">
    <property type="match status" value="1"/>
</dbReference>
<keyword evidence="3 10" id="KW-0479">Metal-binding</keyword>
<dbReference type="InterPro" id="IPR002637">
    <property type="entry name" value="RdgB/HAM1"/>
</dbReference>
<accession>A0A936NA03</accession>
<dbReference type="GO" id="GO:0046872">
    <property type="term" value="F:metal ion binding"/>
    <property type="evidence" value="ECO:0007669"/>
    <property type="project" value="UniProtKB-KW"/>
</dbReference>
<evidence type="ECO:0000256" key="3">
    <source>
        <dbReference type="ARBA" id="ARBA00022723"/>
    </source>
</evidence>
<dbReference type="GO" id="GO:0005829">
    <property type="term" value="C:cytosol"/>
    <property type="evidence" value="ECO:0007669"/>
    <property type="project" value="TreeGrafter"/>
</dbReference>
<dbReference type="CDD" id="cd00515">
    <property type="entry name" value="HAM1"/>
    <property type="match status" value="1"/>
</dbReference>
<evidence type="ECO:0000313" key="13">
    <source>
        <dbReference type="EMBL" id="MBK9296155.1"/>
    </source>
</evidence>
<proteinExistence type="inferred from homology"/>
<evidence type="ECO:0000256" key="10">
    <source>
        <dbReference type="HAMAP-Rule" id="MF_01405"/>
    </source>
</evidence>
<dbReference type="GO" id="GO:0000166">
    <property type="term" value="F:nucleotide binding"/>
    <property type="evidence" value="ECO:0007669"/>
    <property type="project" value="UniProtKB-KW"/>
</dbReference>
<name>A0A936NA03_9ACTN</name>
<dbReference type="GO" id="GO:0036220">
    <property type="term" value="F:ITP diphosphatase activity"/>
    <property type="evidence" value="ECO:0007669"/>
    <property type="project" value="UniProtKB-UniRule"/>
</dbReference>
<keyword evidence="6 10" id="KW-0460">Magnesium</keyword>
<comment type="catalytic activity">
    <reaction evidence="9 10">
        <text>XTP + H2O = XMP + diphosphate + H(+)</text>
        <dbReference type="Rhea" id="RHEA:28610"/>
        <dbReference type="ChEBI" id="CHEBI:15377"/>
        <dbReference type="ChEBI" id="CHEBI:15378"/>
        <dbReference type="ChEBI" id="CHEBI:33019"/>
        <dbReference type="ChEBI" id="CHEBI:57464"/>
        <dbReference type="ChEBI" id="CHEBI:61314"/>
        <dbReference type="EC" id="3.6.1.66"/>
    </reaction>
</comment>
<gene>
    <name evidence="13" type="primary">rdgB</name>
    <name evidence="13" type="ORF">IPN02_04645</name>
</gene>
<evidence type="ECO:0000256" key="8">
    <source>
        <dbReference type="ARBA" id="ARBA00051875"/>
    </source>
</evidence>
<evidence type="ECO:0000256" key="9">
    <source>
        <dbReference type="ARBA" id="ARBA00052017"/>
    </source>
</evidence>
<dbReference type="HAMAP" id="MF_01405">
    <property type="entry name" value="Non_canon_purine_NTPase"/>
    <property type="match status" value="1"/>
</dbReference>
<dbReference type="NCBIfam" id="TIGR00042">
    <property type="entry name" value="RdgB/HAM1 family non-canonical purine NTP pyrophosphatase"/>
    <property type="match status" value="1"/>
</dbReference>
<dbReference type="AlphaFoldDB" id="A0A936NA03"/>
<dbReference type="SUPFAM" id="SSF52972">
    <property type="entry name" value="ITPase-like"/>
    <property type="match status" value="1"/>
</dbReference>
<evidence type="ECO:0000256" key="6">
    <source>
        <dbReference type="ARBA" id="ARBA00022842"/>
    </source>
</evidence>
<keyword evidence="7 10" id="KW-0546">Nucleotide metabolism</keyword>
<evidence type="ECO:0000256" key="2">
    <source>
        <dbReference type="ARBA" id="ARBA00011738"/>
    </source>
</evidence>
<sequence length="222" mass="23358">MAERSRTIVLATDNPHKVTELSSLLAALSVPVEVLPRPEWLDDVDETGTTFVANADLKAIAVANAVGEWALADDSGLEVDALNGAPGVRSARFAADMATTERGGTPSSGNSTDEANRRALSDRLTEAGVGFRRSARFRCALALADPSGRVALRAEGAVEGEIITEQRGDGGFGYDPMFVPDDGDGSTFAEMDSDAKAAISHRGRALAELIRIIEASGWPEDT</sequence>
<comment type="cofactor">
    <cofactor evidence="10">
        <name>Mg(2+)</name>
        <dbReference type="ChEBI" id="CHEBI:18420"/>
    </cofactor>
    <text evidence="10">Binds 1 Mg(2+) ion per subunit.</text>
</comment>
<dbReference type="GO" id="GO:0009117">
    <property type="term" value="P:nucleotide metabolic process"/>
    <property type="evidence" value="ECO:0007669"/>
    <property type="project" value="UniProtKB-KW"/>
</dbReference>
<dbReference type="EMBL" id="JADJZA010000001">
    <property type="protein sequence ID" value="MBK9296155.1"/>
    <property type="molecule type" value="Genomic_DNA"/>
</dbReference>
<feature type="binding site" evidence="10">
    <location>
        <position position="74"/>
    </location>
    <ligand>
        <name>Mg(2+)</name>
        <dbReference type="ChEBI" id="CHEBI:18420"/>
    </ligand>
</feature>
<evidence type="ECO:0000256" key="1">
    <source>
        <dbReference type="ARBA" id="ARBA00008023"/>
    </source>
</evidence>
<comment type="subunit">
    <text evidence="2 10">Homodimer.</text>
</comment>
<organism evidence="13 14">
    <name type="scientific">Candidatus Neomicrothrix subdominans</name>
    <dbReference type="NCBI Taxonomy" id="2954438"/>
    <lineage>
        <taxon>Bacteria</taxon>
        <taxon>Bacillati</taxon>
        <taxon>Actinomycetota</taxon>
        <taxon>Acidimicrobiia</taxon>
        <taxon>Acidimicrobiales</taxon>
        <taxon>Microthrixaceae</taxon>
        <taxon>Candidatus Neomicrothrix</taxon>
    </lineage>
</organism>